<evidence type="ECO:0000313" key="4">
    <source>
        <dbReference type="Proteomes" id="UP000007478"/>
    </source>
</evidence>
<dbReference type="Proteomes" id="UP000007478">
    <property type="component" value="Chromosome"/>
</dbReference>
<dbReference type="AlphaFoldDB" id="F0LLX4"/>
<protein>
    <submittedName>
        <fullName evidence="3">Glycosyl transferase, group 1</fullName>
    </submittedName>
</protein>
<dbReference type="GO" id="GO:0016757">
    <property type="term" value="F:glycosyltransferase activity"/>
    <property type="evidence" value="ECO:0007669"/>
    <property type="project" value="InterPro"/>
</dbReference>
<dbReference type="InterPro" id="IPR001296">
    <property type="entry name" value="Glyco_trans_1"/>
</dbReference>
<dbReference type="OrthoDB" id="132546at2157"/>
<proteinExistence type="predicted"/>
<sequence length="382" mass="44146">MRILQFVPYFLPYPGGQERYVYNLSKYLVKMGHEVRVITSNFPKSKKFEEIDGITVERYNLITRPLRNPIVPKFLQVPKRFKEFDIVHIHNEHAFSSMVAAYAKKKEDFPLVLTNHGQLKFGNYIADTIEKTYMKTFGKKILELSDIIVVNSESDKEFLSTIAPKISNKTYILHNAIDPEVLTKLAKEADGNEWTMDADIKILYVGRLIRRKGVEWLIKAIKIIKNSTSKKIKCILVGEGEDRNYFEMLVREYNLSDSVVFAGRISDKKLAWLYENSDIFVLPSLSEGLPTTILEAMYFSLPVVATDIPGNRDHFKDVAILVPPKDEKALANSLLMLLENENLAKQLSKAGKKLVEEKYTWDRVAREYEKLYKNIIDQRRLV</sequence>
<keyword evidence="4" id="KW-1185">Reference proteome</keyword>
<dbReference type="PANTHER" id="PTHR45947:SF3">
    <property type="entry name" value="SULFOQUINOVOSYL TRANSFERASE SQD2"/>
    <property type="match status" value="1"/>
</dbReference>
<accession>F0LLX4</accession>
<organism evidence="3 4">
    <name type="scientific">Thermococcus barophilus (strain DSM 11836 / MP)</name>
    <dbReference type="NCBI Taxonomy" id="391623"/>
    <lineage>
        <taxon>Archaea</taxon>
        <taxon>Methanobacteriati</taxon>
        <taxon>Methanobacteriota</taxon>
        <taxon>Thermococci</taxon>
        <taxon>Thermococcales</taxon>
        <taxon>Thermococcaceae</taxon>
        <taxon>Thermococcus</taxon>
    </lineage>
</organism>
<evidence type="ECO:0000259" key="2">
    <source>
        <dbReference type="Pfam" id="PF13439"/>
    </source>
</evidence>
<dbReference type="Gene3D" id="3.40.50.2000">
    <property type="entry name" value="Glycogen Phosphorylase B"/>
    <property type="match status" value="2"/>
</dbReference>
<evidence type="ECO:0000313" key="3">
    <source>
        <dbReference type="EMBL" id="ADT85073.1"/>
    </source>
</evidence>
<dbReference type="EMBL" id="CP002372">
    <property type="protein sequence ID" value="ADT85073.1"/>
    <property type="molecule type" value="Genomic_DNA"/>
</dbReference>
<dbReference type="Pfam" id="PF13439">
    <property type="entry name" value="Glyco_transf_4"/>
    <property type="match status" value="1"/>
</dbReference>
<dbReference type="KEGG" id="tba:TERMP_02099"/>
<keyword evidence="3" id="KW-0808">Transferase</keyword>
<reference evidence="3 4" key="1">
    <citation type="journal article" date="2011" name="J. Bacteriol.">
        <title>Complete genome sequence of the hyperthermophilic, piezophilic, heterotrophic, and carboxydotrophic archaeon Thermococcus barophilus MP.</title>
        <authorList>
            <person name="Vannier P."/>
            <person name="Marteinsson V.T."/>
            <person name="Fridjonsson O.H."/>
            <person name="Oger P."/>
            <person name="Jebbar M."/>
        </authorList>
    </citation>
    <scope>NUCLEOTIDE SEQUENCE [LARGE SCALE GENOMIC DNA]</scope>
    <source>
        <strain evidence="4">DSM 11836 / MP</strain>
    </source>
</reference>
<dbReference type="Pfam" id="PF00534">
    <property type="entry name" value="Glycos_transf_1"/>
    <property type="match status" value="1"/>
</dbReference>
<dbReference type="eggNOG" id="arCOG01403">
    <property type="taxonomic scope" value="Archaea"/>
</dbReference>
<name>F0LLX4_THEBM</name>
<feature type="domain" description="Glycosyltransferase subfamily 4-like N-terminal" evidence="2">
    <location>
        <begin position="14"/>
        <end position="180"/>
    </location>
</feature>
<dbReference type="PANTHER" id="PTHR45947">
    <property type="entry name" value="SULFOQUINOVOSYL TRANSFERASE SQD2"/>
    <property type="match status" value="1"/>
</dbReference>
<dbReference type="CDD" id="cd03801">
    <property type="entry name" value="GT4_PimA-like"/>
    <property type="match status" value="1"/>
</dbReference>
<dbReference type="GeneID" id="10042414"/>
<dbReference type="HOGENOM" id="CLU_009583_2_1_2"/>
<gene>
    <name evidence="3" type="ordered locus">TERMP_02099</name>
</gene>
<dbReference type="InterPro" id="IPR028098">
    <property type="entry name" value="Glyco_trans_4-like_N"/>
</dbReference>
<dbReference type="RefSeq" id="WP_013468369.1">
    <property type="nucleotide sequence ID" value="NC_014804.1"/>
</dbReference>
<evidence type="ECO:0000259" key="1">
    <source>
        <dbReference type="Pfam" id="PF00534"/>
    </source>
</evidence>
<dbReference type="InterPro" id="IPR050194">
    <property type="entry name" value="Glycosyltransferase_grp1"/>
</dbReference>
<feature type="domain" description="Glycosyl transferase family 1" evidence="1">
    <location>
        <begin position="199"/>
        <end position="353"/>
    </location>
</feature>
<dbReference type="PATRIC" id="fig|391623.17.peg.2096"/>
<dbReference type="SUPFAM" id="SSF53756">
    <property type="entry name" value="UDP-Glycosyltransferase/glycogen phosphorylase"/>
    <property type="match status" value="1"/>
</dbReference>